<feature type="domain" description="Laminin G" evidence="3">
    <location>
        <begin position="138"/>
        <end position="313"/>
    </location>
</feature>
<dbReference type="AlphaFoldDB" id="A0A151M5L1"/>
<keyword evidence="6" id="KW-1185">Reference proteome</keyword>
<feature type="domain" description="EGF-like" evidence="4">
    <location>
        <begin position="309"/>
        <end position="346"/>
    </location>
</feature>
<gene>
    <name evidence="5" type="ORF">Y1Q_0021039</name>
</gene>
<keyword evidence="2" id="KW-0245">EGF-like domain</keyword>
<dbReference type="Pfam" id="PF02210">
    <property type="entry name" value="Laminin_G_2"/>
    <property type="match status" value="1"/>
</dbReference>
<evidence type="ECO:0000256" key="1">
    <source>
        <dbReference type="ARBA" id="ARBA00023157"/>
    </source>
</evidence>
<dbReference type="PROSITE" id="PS50025">
    <property type="entry name" value="LAM_G_DOMAIN"/>
    <property type="match status" value="1"/>
</dbReference>
<dbReference type="Proteomes" id="UP000050525">
    <property type="component" value="Unassembled WGS sequence"/>
</dbReference>
<dbReference type="Pfam" id="PF00008">
    <property type="entry name" value="EGF"/>
    <property type="match status" value="1"/>
</dbReference>
<evidence type="ECO:0000256" key="2">
    <source>
        <dbReference type="PROSITE-ProRule" id="PRU00076"/>
    </source>
</evidence>
<evidence type="ECO:0000259" key="3">
    <source>
        <dbReference type="PROSITE" id="PS50025"/>
    </source>
</evidence>
<dbReference type="PANTHER" id="PTHR15036">
    <property type="entry name" value="PIKACHURIN-LIKE PROTEIN"/>
    <property type="match status" value="1"/>
</dbReference>
<dbReference type="PANTHER" id="PTHR15036:SF85">
    <property type="entry name" value="SP2353, ISOFORM A"/>
    <property type="match status" value="1"/>
</dbReference>
<dbReference type="InterPro" id="IPR013320">
    <property type="entry name" value="ConA-like_dom_sf"/>
</dbReference>
<evidence type="ECO:0000313" key="5">
    <source>
        <dbReference type="EMBL" id="KYO19771.1"/>
    </source>
</evidence>
<protein>
    <recommendedName>
        <fullName evidence="7">Neurexin-3</fullName>
    </recommendedName>
</protein>
<dbReference type="EMBL" id="AKHW03006558">
    <property type="protein sequence ID" value="KYO19771.1"/>
    <property type="molecule type" value="Genomic_DNA"/>
</dbReference>
<dbReference type="InterPro" id="IPR050372">
    <property type="entry name" value="Neurexin-related_CASP"/>
</dbReference>
<evidence type="ECO:0000259" key="4">
    <source>
        <dbReference type="PROSITE" id="PS50026"/>
    </source>
</evidence>
<evidence type="ECO:0000313" key="6">
    <source>
        <dbReference type="Proteomes" id="UP000050525"/>
    </source>
</evidence>
<sequence length="353" mass="39236">MSFGGKQSERVLRLCHLAFEHPLLVEGENARVVPRWKDSCIAKSSSQLQRSCKLFECQVVNDGLEHLQRTMKIDFAFTLSRVTCFMSSPPPQLHRCHHYLSLEREEQVIATMGFTLHSVCFTLKVSLLLGSLLGLCLGLEFMGLPNQWARYLRWDASTRSDLSFQFKTNVSAGLLLYFDDGGVCDFLCLSLVDGRIQLRFSVDCAETTVITDKQVNDSNWHFLMVSRNHLRTVLVLDGEAKPGEVRPQRQYMNIVSDLFMGGVPSDIRPAALTLDGVLSEPPFQGFILDLKYGNSEPQLLGSHGARLDMEGLCAENPCENGGTCFLLDGEPHCDCSATGYVGKLCSEGSKAVI</sequence>
<dbReference type="SUPFAM" id="SSF57196">
    <property type="entry name" value="EGF/Laminin"/>
    <property type="match status" value="1"/>
</dbReference>
<dbReference type="InterPro" id="IPR001791">
    <property type="entry name" value="Laminin_G"/>
</dbReference>
<dbReference type="SUPFAM" id="SSF49899">
    <property type="entry name" value="Concanavalin A-like lectins/glucanases"/>
    <property type="match status" value="1"/>
</dbReference>
<dbReference type="CDD" id="cd00110">
    <property type="entry name" value="LamG"/>
    <property type="match status" value="1"/>
</dbReference>
<dbReference type="PROSITE" id="PS50026">
    <property type="entry name" value="EGF_3"/>
    <property type="match status" value="1"/>
</dbReference>
<comment type="caution">
    <text evidence="2">Lacks conserved residue(s) required for the propagation of feature annotation.</text>
</comment>
<dbReference type="GO" id="GO:0016020">
    <property type="term" value="C:membrane"/>
    <property type="evidence" value="ECO:0007669"/>
    <property type="project" value="UniProtKB-SubCell"/>
</dbReference>
<name>A0A151M5L1_ALLMI</name>
<reference evidence="5 6" key="1">
    <citation type="journal article" date="2012" name="Genome Biol.">
        <title>Sequencing three crocodilian genomes to illuminate the evolution of archosaurs and amniotes.</title>
        <authorList>
            <person name="St John J.A."/>
            <person name="Braun E.L."/>
            <person name="Isberg S.R."/>
            <person name="Miles L.G."/>
            <person name="Chong A.Y."/>
            <person name="Gongora J."/>
            <person name="Dalzell P."/>
            <person name="Moran C."/>
            <person name="Bed'hom B."/>
            <person name="Abzhanov A."/>
            <person name="Burgess S.C."/>
            <person name="Cooksey A.M."/>
            <person name="Castoe T.A."/>
            <person name="Crawford N.G."/>
            <person name="Densmore L.D."/>
            <person name="Drew J.C."/>
            <person name="Edwards S.V."/>
            <person name="Faircloth B.C."/>
            <person name="Fujita M.K."/>
            <person name="Greenwold M.J."/>
            <person name="Hoffmann F.G."/>
            <person name="Howard J.M."/>
            <person name="Iguchi T."/>
            <person name="Janes D.E."/>
            <person name="Khan S.Y."/>
            <person name="Kohno S."/>
            <person name="de Koning A.J."/>
            <person name="Lance S.L."/>
            <person name="McCarthy F.M."/>
            <person name="McCormack J.E."/>
            <person name="Merchant M.E."/>
            <person name="Peterson D.G."/>
            <person name="Pollock D.D."/>
            <person name="Pourmand N."/>
            <person name="Raney B.J."/>
            <person name="Roessler K.A."/>
            <person name="Sanford J.R."/>
            <person name="Sawyer R.H."/>
            <person name="Schmidt C.J."/>
            <person name="Triplett E.W."/>
            <person name="Tuberville T.D."/>
            <person name="Venegas-Anaya M."/>
            <person name="Howard J.T."/>
            <person name="Jarvis E.D."/>
            <person name="Guillette L.J.Jr."/>
            <person name="Glenn T.C."/>
            <person name="Green R.E."/>
            <person name="Ray D.A."/>
        </authorList>
    </citation>
    <scope>NUCLEOTIDE SEQUENCE [LARGE SCALE GENOMIC DNA]</scope>
    <source>
        <strain evidence="5">KSC_2009_1</strain>
    </source>
</reference>
<organism evidence="5 6">
    <name type="scientific">Alligator mississippiensis</name>
    <name type="common">American alligator</name>
    <dbReference type="NCBI Taxonomy" id="8496"/>
    <lineage>
        <taxon>Eukaryota</taxon>
        <taxon>Metazoa</taxon>
        <taxon>Chordata</taxon>
        <taxon>Craniata</taxon>
        <taxon>Vertebrata</taxon>
        <taxon>Euteleostomi</taxon>
        <taxon>Archelosauria</taxon>
        <taxon>Archosauria</taxon>
        <taxon>Crocodylia</taxon>
        <taxon>Alligatoridae</taxon>
        <taxon>Alligatorinae</taxon>
        <taxon>Alligator</taxon>
    </lineage>
</organism>
<dbReference type="CDD" id="cd00054">
    <property type="entry name" value="EGF_CA"/>
    <property type="match status" value="1"/>
</dbReference>
<dbReference type="SMART" id="SM00282">
    <property type="entry name" value="LamG"/>
    <property type="match status" value="1"/>
</dbReference>
<comment type="caution">
    <text evidence="5">The sequence shown here is derived from an EMBL/GenBank/DDBJ whole genome shotgun (WGS) entry which is preliminary data.</text>
</comment>
<keyword evidence="1" id="KW-1015">Disulfide bond</keyword>
<dbReference type="Gene3D" id="2.60.120.200">
    <property type="match status" value="1"/>
</dbReference>
<accession>A0A151M5L1</accession>
<dbReference type="Gene3D" id="2.10.25.10">
    <property type="entry name" value="Laminin"/>
    <property type="match status" value="1"/>
</dbReference>
<evidence type="ECO:0008006" key="7">
    <source>
        <dbReference type="Google" id="ProtNLM"/>
    </source>
</evidence>
<dbReference type="InterPro" id="IPR000742">
    <property type="entry name" value="EGF"/>
</dbReference>
<proteinExistence type="predicted"/>
<dbReference type="STRING" id="8496.A0A151M5L1"/>